<dbReference type="Proteomes" id="UP001287356">
    <property type="component" value="Unassembled WGS sequence"/>
</dbReference>
<comment type="caution">
    <text evidence="3">The sequence shown here is derived from an EMBL/GenBank/DDBJ whole genome shotgun (WGS) entry which is preliminary data.</text>
</comment>
<protein>
    <recommendedName>
        <fullName evidence="2">Protein kinase domain-containing protein</fullName>
    </recommendedName>
</protein>
<organism evidence="3 4">
    <name type="scientific">Lasiosphaeria ovina</name>
    <dbReference type="NCBI Taxonomy" id="92902"/>
    <lineage>
        <taxon>Eukaryota</taxon>
        <taxon>Fungi</taxon>
        <taxon>Dikarya</taxon>
        <taxon>Ascomycota</taxon>
        <taxon>Pezizomycotina</taxon>
        <taxon>Sordariomycetes</taxon>
        <taxon>Sordariomycetidae</taxon>
        <taxon>Sordariales</taxon>
        <taxon>Lasiosphaeriaceae</taxon>
        <taxon>Lasiosphaeria</taxon>
    </lineage>
</organism>
<evidence type="ECO:0000313" key="3">
    <source>
        <dbReference type="EMBL" id="KAK3376127.1"/>
    </source>
</evidence>
<evidence type="ECO:0000256" key="1">
    <source>
        <dbReference type="SAM" id="SignalP"/>
    </source>
</evidence>
<evidence type="ECO:0000313" key="4">
    <source>
        <dbReference type="Proteomes" id="UP001287356"/>
    </source>
</evidence>
<dbReference type="AlphaFoldDB" id="A0AAE0KH30"/>
<dbReference type="SUPFAM" id="SSF56112">
    <property type="entry name" value="Protein kinase-like (PK-like)"/>
    <property type="match status" value="1"/>
</dbReference>
<keyword evidence="1" id="KW-0732">Signal</keyword>
<dbReference type="InterPro" id="IPR011009">
    <property type="entry name" value="Kinase-like_dom_sf"/>
</dbReference>
<feature type="chain" id="PRO_5042085835" description="Protein kinase domain-containing protein" evidence="1">
    <location>
        <begin position="17"/>
        <end position="264"/>
    </location>
</feature>
<dbReference type="GO" id="GO:0004672">
    <property type="term" value="F:protein kinase activity"/>
    <property type="evidence" value="ECO:0007669"/>
    <property type="project" value="InterPro"/>
</dbReference>
<feature type="signal peptide" evidence="1">
    <location>
        <begin position="1"/>
        <end position="16"/>
    </location>
</feature>
<dbReference type="InterPro" id="IPR000719">
    <property type="entry name" value="Prot_kinase_dom"/>
</dbReference>
<feature type="domain" description="Protein kinase" evidence="2">
    <location>
        <begin position="153"/>
        <end position="264"/>
    </location>
</feature>
<name>A0AAE0KH30_9PEZI</name>
<reference evidence="3" key="2">
    <citation type="submission" date="2023-06" db="EMBL/GenBank/DDBJ databases">
        <authorList>
            <consortium name="Lawrence Berkeley National Laboratory"/>
            <person name="Haridas S."/>
            <person name="Hensen N."/>
            <person name="Bonometti L."/>
            <person name="Westerberg I."/>
            <person name="Brannstrom I.O."/>
            <person name="Guillou S."/>
            <person name="Cros-Aarteil S."/>
            <person name="Calhoun S."/>
            <person name="Kuo A."/>
            <person name="Mondo S."/>
            <person name="Pangilinan J."/>
            <person name="Riley R."/>
            <person name="Labutti K."/>
            <person name="Andreopoulos B."/>
            <person name="Lipzen A."/>
            <person name="Chen C."/>
            <person name="Yanf M."/>
            <person name="Daum C."/>
            <person name="Ng V."/>
            <person name="Clum A."/>
            <person name="Steindorff A."/>
            <person name="Ohm R."/>
            <person name="Martin F."/>
            <person name="Silar P."/>
            <person name="Natvig D."/>
            <person name="Lalanne C."/>
            <person name="Gautier V."/>
            <person name="Ament-Velasquez S.L."/>
            <person name="Kruys A."/>
            <person name="Hutchinson M.I."/>
            <person name="Powell A.J."/>
            <person name="Barry K."/>
            <person name="Miller A.N."/>
            <person name="Grigoriev I.V."/>
            <person name="Debuchy R."/>
            <person name="Gladieux P."/>
            <person name="Thoren M.H."/>
            <person name="Johannesson H."/>
        </authorList>
    </citation>
    <scope>NUCLEOTIDE SEQUENCE</scope>
    <source>
        <strain evidence="3">CBS 958.72</strain>
    </source>
</reference>
<evidence type="ECO:0000259" key="2">
    <source>
        <dbReference type="PROSITE" id="PS50011"/>
    </source>
</evidence>
<keyword evidence="4" id="KW-1185">Reference proteome</keyword>
<reference evidence="3" key="1">
    <citation type="journal article" date="2023" name="Mol. Phylogenet. Evol.">
        <title>Genome-scale phylogeny and comparative genomics of the fungal order Sordariales.</title>
        <authorList>
            <person name="Hensen N."/>
            <person name="Bonometti L."/>
            <person name="Westerberg I."/>
            <person name="Brannstrom I.O."/>
            <person name="Guillou S."/>
            <person name="Cros-Aarteil S."/>
            <person name="Calhoun S."/>
            <person name="Haridas S."/>
            <person name="Kuo A."/>
            <person name="Mondo S."/>
            <person name="Pangilinan J."/>
            <person name="Riley R."/>
            <person name="LaButti K."/>
            <person name="Andreopoulos B."/>
            <person name="Lipzen A."/>
            <person name="Chen C."/>
            <person name="Yan M."/>
            <person name="Daum C."/>
            <person name="Ng V."/>
            <person name="Clum A."/>
            <person name="Steindorff A."/>
            <person name="Ohm R.A."/>
            <person name="Martin F."/>
            <person name="Silar P."/>
            <person name="Natvig D.O."/>
            <person name="Lalanne C."/>
            <person name="Gautier V."/>
            <person name="Ament-Velasquez S.L."/>
            <person name="Kruys A."/>
            <person name="Hutchinson M.I."/>
            <person name="Powell A.J."/>
            <person name="Barry K."/>
            <person name="Miller A.N."/>
            <person name="Grigoriev I.V."/>
            <person name="Debuchy R."/>
            <person name="Gladieux P."/>
            <person name="Hiltunen Thoren M."/>
            <person name="Johannesson H."/>
        </authorList>
    </citation>
    <scope>NUCLEOTIDE SEQUENCE</scope>
    <source>
        <strain evidence="3">CBS 958.72</strain>
    </source>
</reference>
<dbReference type="Gene3D" id="3.30.200.20">
    <property type="entry name" value="Phosphorylase Kinase, domain 1"/>
    <property type="match status" value="1"/>
</dbReference>
<proteinExistence type="predicted"/>
<dbReference type="EMBL" id="JAULSN010000003">
    <property type="protein sequence ID" value="KAK3376127.1"/>
    <property type="molecule type" value="Genomic_DNA"/>
</dbReference>
<accession>A0AAE0KH30</accession>
<gene>
    <name evidence="3" type="ORF">B0T24DRAFT_591810</name>
</gene>
<sequence length="264" mass="29391">MDVLFVVSLLVPAFSSLPSPPFVSILHSPFSSSTSRHVFNSKSQNLLPLRTASWASRVGFHVSTRPRGRVITRLGRDADLILSESNSQKPMSAVHVAFELNPTTHLLVLTARSKHLSSISLRLADNLNGKKVDMVQKKGGEIIVGDGVVLYGWGYVISIAAYKFEVIWRDLSNDYDHLPIDKASGNAFAIKVIDLTKHNRRKLDAARAILHREVKVMETLRHANIVEYLGNQFFHTSKPEIFMSLREGSLTELITSPGHTLDLD</sequence>
<dbReference type="PROSITE" id="PS50011">
    <property type="entry name" value="PROTEIN_KINASE_DOM"/>
    <property type="match status" value="1"/>
</dbReference>
<dbReference type="GO" id="GO:0005524">
    <property type="term" value="F:ATP binding"/>
    <property type="evidence" value="ECO:0007669"/>
    <property type="project" value="InterPro"/>
</dbReference>